<dbReference type="EMBL" id="NRRY01000044">
    <property type="protein sequence ID" value="MBK1620627.1"/>
    <property type="molecule type" value="Genomic_DNA"/>
</dbReference>
<keyword evidence="3" id="KW-1185">Reference proteome</keyword>
<dbReference type="Proteomes" id="UP001138768">
    <property type="component" value="Unassembled WGS sequence"/>
</dbReference>
<dbReference type="CDD" id="cd03811">
    <property type="entry name" value="GT4_GT28_WabH-like"/>
    <property type="match status" value="1"/>
</dbReference>
<sequence>MTLHILFSPKAEGCPRLALDLIHQERLQTGQRPSVAFLTVEPDDLLSEFEARCAGVYHLGWSRKGFIGLAWRAWTLLRRVKPDGVVVYTLGQHLSIGVAARLQGIPVVVHVGCRPPFRNSTASKKLVFVMRIGAFFVGNHIACSDVVADDCRNYYGLRNVVAVPNGTNLSKWLGLRKRQYNEDAKLDENMPFKFAMVGSLEPSKNHEVLIRALPRILIKGGNPELHLIGEGSMRRPLEELAKALGVHQLIVWHGTLSDVGKALALVDLFVYAAKEEEGLGIALVEALAAGLPVVASDVPACREVLEGGRRGRLVPGDDPEAWADALLCKEPIAIPPVDALARYDIAATWGQYRRSLDLDAASVKDG</sequence>
<dbReference type="Gene3D" id="3.40.50.2000">
    <property type="entry name" value="Glycogen Phosphorylase B"/>
    <property type="match status" value="2"/>
</dbReference>
<reference evidence="2 3" key="1">
    <citation type="journal article" date="2020" name="Microorganisms">
        <title>Osmotic Adaptation and Compatible Solute Biosynthesis of Phototrophic Bacteria as Revealed from Genome Analyses.</title>
        <authorList>
            <person name="Imhoff J.F."/>
            <person name="Rahn T."/>
            <person name="Kunzel S."/>
            <person name="Keller A."/>
            <person name="Neulinger S.C."/>
        </authorList>
    </citation>
    <scope>NUCLEOTIDE SEQUENCE [LARGE SCALE GENOMIC DNA]</scope>
    <source>
        <strain evidence="2 3">DSM 25653</strain>
    </source>
</reference>
<dbReference type="Pfam" id="PF13692">
    <property type="entry name" value="Glyco_trans_1_4"/>
    <property type="match status" value="1"/>
</dbReference>
<proteinExistence type="predicted"/>
<dbReference type="SUPFAM" id="SSF53756">
    <property type="entry name" value="UDP-Glycosyltransferase/glycogen phosphorylase"/>
    <property type="match status" value="1"/>
</dbReference>
<comment type="caution">
    <text evidence="2">The sequence shown here is derived from an EMBL/GenBank/DDBJ whole genome shotgun (WGS) entry which is preliminary data.</text>
</comment>
<organism evidence="2 3">
    <name type="scientific">Lamprobacter modestohalophilus</name>
    <dbReference type="NCBI Taxonomy" id="1064514"/>
    <lineage>
        <taxon>Bacteria</taxon>
        <taxon>Pseudomonadati</taxon>
        <taxon>Pseudomonadota</taxon>
        <taxon>Gammaproteobacteria</taxon>
        <taxon>Chromatiales</taxon>
        <taxon>Chromatiaceae</taxon>
        <taxon>Lamprobacter</taxon>
    </lineage>
</organism>
<accession>A0A9X1B6F4</accession>
<dbReference type="Pfam" id="PF13439">
    <property type="entry name" value="Glyco_transf_4"/>
    <property type="match status" value="1"/>
</dbReference>
<dbReference type="RefSeq" id="WP_200247809.1">
    <property type="nucleotide sequence ID" value="NZ_NRRY01000044.1"/>
</dbReference>
<dbReference type="PANTHER" id="PTHR12526:SF630">
    <property type="entry name" value="GLYCOSYLTRANSFERASE"/>
    <property type="match status" value="1"/>
</dbReference>
<dbReference type="AlphaFoldDB" id="A0A9X1B6F4"/>
<feature type="domain" description="Glycosyltransferase subfamily 4-like N-terminal" evidence="1">
    <location>
        <begin position="54"/>
        <end position="170"/>
    </location>
</feature>
<protein>
    <recommendedName>
        <fullName evidence="1">Glycosyltransferase subfamily 4-like N-terminal domain-containing protein</fullName>
    </recommendedName>
</protein>
<name>A0A9X1B6F4_9GAMM</name>
<dbReference type="GO" id="GO:0016757">
    <property type="term" value="F:glycosyltransferase activity"/>
    <property type="evidence" value="ECO:0007669"/>
    <property type="project" value="UniProtKB-ARBA"/>
</dbReference>
<evidence type="ECO:0000313" key="2">
    <source>
        <dbReference type="EMBL" id="MBK1620627.1"/>
    </source>
</evidence>
<gene>
    <name evidence="2" type="ORF">CKO42_19780</name>
</gene>
<evidence type="ECO:0000259" key="1">
    <source>
        <dbReference type="Pfam" id="PF13439"/>
    </source>
</evidence>
<evidence type="ECO:0000313" key="3">
    <source>
        <dbReference type="Proteomes" id="UP001138768"/>
    </source>
</evidence>
<dbReference type="PANTHER" id="PTHR12526">
    <property type="entry name" value="GLYCOSYLTRANSFERASE"/>
    <property type="match status" value="1"/>
</dbReference>
<dbReference type="InterPro" id="IPR028098">
    <property type="entry name" value="Glyco_trans_4-like_N"/>
</dbReference>